<accession>A0A7C3MIG0</accession>
<protein>
    <recommendedName>
        <fullName evidence="2">UPF0145 protein ENW00_00900</fullName>
    </recommendedName>
</protein>
<dbReference type="PANTHER" id="PTHR34068">
    <property type="entry name" value="UPF0145 PROTEIN YBJQ"/>
    <property type="match status" value="1"/>
</dbReference>
<evidence type="ECO:0000256" key="1">
    <source>
        <dbReference type="ARBA" id="ARBA00010751"/>
    </source>
</evidence>
<dbReference type="InterPro" id="IPR035439">
    <property type="entry name" value="UPF0145_dom_sf"/>
</dbReference>
<organism evidence="3">
    <name type="scientific">Dictyoglomus thermophilum</name>
    <dbReference type="NCBI Taxonomy" id="14"/>
    <lineage>
        <taxon>Bacteria</taxon>
        <taxon>Pseudomonadati</taxon>
        <taxon>Dictyoglomota</taxon>
        <taxon>Dictyoglomia</taxon>
        <taxon>Dictyoglomales</taxon>
        <taxon>Dictyoglomaceae</taxon>
        <taxon>Dictyoglomus</taxon>
    </lineage>
</organism>
<gene>
    <name evidence="3" type="ORF">ENW00_00900</name>
</gene>
<dbReference type="Pfam" id="PF01906">
    <property type="entry name" value="YbjQ_1"/>
    <property type="match status" value="1"/>
</dbReference>
<dbReference type="PANTHER" id="PTHR34068:SF2">
    <property type="entry name" value="UPF0145 PROTEIN SCO3412"/>
    <property type="match status" value="1"/>
</dbReference>
<dbReference type="InterPro" id="IPR002765">
    <property type="entry name" value="UPF0145_YbjQ-like"/>
</dbReference>
<comment type="caution">
    <text evidence="3">The sequence shown here is derived from an EMBL/GenBank/DDBJ whole genome shotgun (WGS) entry which is preliminary data.</text>
</comment>
<dbReference type="SUPFAM" id="SSF117782">
    <property type="entry name" value="YbjQ-like"/>
    <property type="match status" value="1"/>
</dbReference>
<reference evidence="3" key="1">
    <citation type="journal article" date="2020" name="mSystems">
        <title>Genome- and Community-Level Interaction Insights into Carbon Utilization and Element Cycling Functions of Hydrothermarchaeota in Hydrothermal Sediment.</title>
        <authorList>
            <person name="Zhou Z."/>
            <person name="Liu Y."/>
            <person name="Xu W."/>
            <person name="Pan J."/>
            <person name="Luo Z.H."/>
            <person name="Li M."/>
        </authorList>
    </citation>
    <scope>NUCLEOTIDE SEQUENCE [LARGE SCALE GENOMIC DNA]</scope>
    <source>
        <strain evidence="3">SpSt-81</strain>
    </source>
</reference>
<evidence type="ECO:0000313" key="3">
    <source>
        <dbReference type="EMBL" id="HFX12713.1"/>
    </source>
</evidence>
<sequence>MIITTTDFIPGYEITEILGIVKGSSARARHLGKDILASLRNVVGGEVVEYTKLIGEAREQAIDRMKEEAKRLNADAIIGVRFGTTQIMQGIAEILAYGTAVKIKKKEI</sequence>
<dbReference type="HAMAP" id="MF_00338">
    <property type="entry name" value="UPF0145"/>
    <property type="match status" value="1"/>
</dbReference>
<dbReference type="AlphaFoldDB" id="A0A7C3MIG0"/>
<name>A0A7C3MIG0_DICTH</name>
<dbReference type="Gene3D" id="3.30.110.70">
    <property type="entry name" value="Hypothetical protein apc22750. Chain B"/>
    <property type="match status" value="1"/>
</dbReference>
<proteinExistence type="inferred from homology"/>
<comment type="similarity">
    <text evidence="1 2">Belongs to the UPF0145 family.</text>
</comment>
<evidence type="ECO:0000256" key="2">
    <source>
        <dbReference type="HAMAP-Rule" id="MF_00338"/>
    </source>
</evidence>
<dbReference type="EMBL" id="DTIN01000008">
    <property type="protein sequence ID" value="HFX12713.1"/>
    <property type="molecule type" value="Genomic_DNA"/>
</dbReference>